<dbReference type="Pfam" id="PF04198">
    <property type="entry name" value="Sugar-bind"/>
    <property type="match status" value="1"/>
</dbReference>
<dbReference type="Pfam" id="PF12802">
    <property type="entry name" value="MarR_2"/>
    <property type="match status" value="1"/>
</dbReference>
<dbReference type="OrthoDB" id="186585at2"/>
<gene>
    <name evidence="5" type="primary">deoR</name>
    <name evidence="5" type="ORF">UL81_08355</name>
</gene>
<name>A0A0F6QZ39_9CORY</name>
<organism evidence="5 6">
    <name type="scientific">Corynebacterium camporealensis</name>
    <dbReference type="NCBI Taxonomy" id="161896"/>
    <lineage>
        <taxon>Bacteria</taxon>
        <taxon>Bacillati</taxon>
        <taxon>Actinomycetota</taxon>
        <taxon>Actinomycetes</taxon>
        <taxon>Mycobacteriales</taxon>
        <taxon>Corynebacteriaceae</taxon>
        <taxon>Corynebacterium</taxon>
    </lineage>
</organism>
<dbReference type="KEGG" id="ccj:UL81_08355"/>
<dbReference type="InterPro" id="IPR036388">
    <property type="entry name" value="WH-like_DNA-bd_sf"/>
</dbReference>
<dbReference type="PANTHER" id="PTHR34294">
    <property type="entry name" value="TRANSCRIPTIONAL REGULATOR-RELATED"/>
    <property type="match status" value="1"/>
</dbReference>
<protein>
    <submittedName>
        <fullName evidence="5">Transcriptional regulator with sigma factor-related N-terminal domain</fullName>
    </submittedName>
</protein>
<keyword evidence="6" id="KW-1185">Reference proteome</keyword>
<dbReference type="InterPro" id="IPR009057">
    <property type="entry name" value="Homeodomain-like_sf"/>
</dbReference>
<dbReference type="PANTHER" id="PTHR34294:SF1">
    <property type="entry name" value="TRANSCRIPTIONAL REGULATOR LSRR"/>
    <property type="match status" value="1"/>
</dbReference>
<dbReference type="InterPro" id="IPR000835">
    <property type="entry name" value="HTH_MarR-typ"/>
</dbReference>
<evidence type="ECO:0000313" key="5">
    <source>
        <dbReference type="EMBL" id="AKE39623.1"/>
    </source>
</evidence>
<dbReference type="Proteomes" id="UP000033566">
    <property type="component" value="Chromosome"/>
</dbReference>
<evidence type="ECO:0000256" key="1">
    <source>
        <dbReference type="ARBA" id="ARBA00010466"/>
    </source>
</evidence>
<evidence type="ECO:0000256" key="4">
    <source>
        <dbReference type="ARBA" id="ARBA00023163"/>
    </source>
</evidence>
<reference evidence="5 6" key="1">
    <citation type="journal article" date="2015" name="Genome Announc.">
        <title>Complete Genome Sequence of Corynebacterium camporealensis DSM 44610, Isolated from the Milk of a Manchega Sheep with Subclinical Mastitis.</title>
        <authorList>
            <person name="Ruckert C."/>
            <person name="Albersmeier A."/>
            <person name="Winkler A."/>
            <person name="Tauch A."/>
        </authorList>
    </citation>
    <scope>NUCLEOTIDE SEQUENCE [LARGE SCALE GENOMIC DNA]</scope>
    <source>
        <strain evidence="5 6">DSM 44610</strain>
    </source>
</reference>
<dbReference type="Gene3D" id="3.40.50.1360">
    <property type="match status" value="1"/>
</dbReference>
<dbReference type="AlphaFoldDB" id="A0A0F6QZ39"/>
<accession>A0A0F6QZ39</accession>
<dbReference type="RefSeq" id="WP_035105381.1">
    <property type="nucleotide sequence ID" value="NZ_CP011311.1"/>
</dbReference>
<evidence type="ECO:0000313" key="6">
    <source>
        <dbReference type="Proteomes" id="UP000033566"/>
    </source>
</evidence>
<keyword evidence="3" id="KW-0238">DNA-binding</keyword>
<dbReference type="InterPro" id="IPR051054">
    <property type="entry name" value="SorC_transcr_regulators"/>
</dbReference>
<dbReference type="InterPro" id="IPR037171">
    <property type="entry name" value="NagB/RpiA_transferase-like"/>
</dbReference>
<comment type="similarity">
    <text evidence="1">Belongs to the SorC transcriptional regulatory family.</text>
</comment>
<dbReference type="Gene3D" id="1.10.10.10">
    <property type="entry name" value="Winged helix-like DNA-binding domain superfamily/Winged helix DNA-binding domain"/>
    <property type="match status" value="1"/>
</dbReference>
<dbReference type="STRING" id="161896.UL81_08355"/>
<dbReference type="GO" id="GO:0030246">
    <property type="term" value="F:carbohydrate binding"/>
    <property type="evidence" value="ECO:0007669"/>
    <property type="project" value="InterPro"/>
</dbReference>
<evidence type="ECO:0000256" key="3">
    <source>
        <dbReference type="ARBA" id="ARBA00023125"/>
    </source>
</evidence>
<sequence>MLDDRDCQAIDAAKLYYHGGLSQAQVAARLKVSRPTVSKLLQHAQNAGFVTISIDDPRERTDDLVAQLRSRFMLSDARVVSVPTRDDVLPELGRAGAALLEELVTDDMSVGVSWGATMRSIAEHLRHLSLSGVEVVQLKGGHSHSERSTQDAETLQGFSHAFNARTHMLPLPVIFDTAEAKSWVVKDRHIAHILELGRSVDVAVFTAGAAAEESLALNLGYLAPEETEQILNRAVGDVCSRFYTDTGEVAVPAVDERTVGIELSDLATRPTRVLVAGGSSKARAIAVALRMGLATHLVIDRDTAQRVVDLSAE</sequence>
<dbReference type="EMBL" id="CP011311">
    <property type="protein sequence ID" value="AKE39623.1"/>
    <property type="molecule type" value="Genomic_DNA"/>
</dbReference>
<dbReference type="HOGENOM" id="CLU_054506_0_1_11"/>
<dbReference type="GO" id="GO:0003700">
    <property type="term" value="F:DNA-binding transcription factor activity"/>
    <property type="evidence" value="ECO:0007669"/>
    <property type="project" value="InterPro"/>
</dbReference>
<proteinExistence type="inferred from homology"/>
<dbReference type="SUPFAM" id="SSF46689">
    <property type="entry name" value="Homeodomain-like"/>
    <property type="match status" value="1"/>
</dbReference>
<keyword evidence="2" id="KW-0805">Transcription regulation</keyword>
<evidence type="ECO:0000256" key="2">
    <source>
        <dbReference type="ARBA" id="ARBA00023015"/>
    </source>
</evidence>
<dbReference type="InterPro" id="IPR007324">
    <property type="entry name" value="Sugar-bd_dom_put"/>
</dbReference>
<dbReference type="PATRIC" id="fig|161896.4.peg.1635"/>
<dbReference type="GO" id="GO:0003677">
    <property type="term" value="F:DNA binding"/>
    <property type="evidence" value="ECO:0007669"/>
    <property type="project" value="UniProtKB-KW"/>
</dbReference>
<keyword evidence="4" id="KW-0804">Transcription</keyword>
<dbReference type="SUPFAM" id="SSF100950">
    <property type="entry name" value="NagB/RpiA/CoA transferase-like"/>
    <property type="match status" value="1"/>
</dbReference>